<dbReference type="GO" id="GO:0043296">
    <property type="term" value="C:apical junction complex"/>
    <property type="evidence" value="ECO:0007669"/>
    <property type="project" value="TreeGrafter"/>
</dbReference>
<dbReference type="PANTHER" id="PTHR16484:SF4">
    <property type="entry name" value="PARTITIONING DEFECTIVE 3 HOMOLOG B"/>
    <property type="match status" value="1"/>
</dbReference>
<comment type="caution">
    <text evidence="3">The sequence shown here is derived from an EMBL/GenBank/DDBJ whole genome shotgun (WGS) entry which is preliminary data.</text>
</comment>
<protein>
    <recommendedName>
        <fullName evidence="2">PDZ domain-containing protein</fullName>
    </recommendedName>
</protein>
<dbReference type="CDD" id="cd23059">
    <property type="entry name" value="PDZ3_Par3-like"/>
    <property type="match status" value="1"/>
</dbReference>
<dbReference type="GO" id="GO:0051660">
    <property type="term" value="P:establishment of centrosome localization"/>
    <property type="evidence" value="ECO:0007669"/>
    <property type="project" value="TreeGrafter"/>
</dbReference>
<feature type="compositionally biased region" description="Basic residues" evidence="1">
    <location>
        <begin position="531"/>
        <end position="547"/>
    </location>
</feature>
<dbReference type="PANTHER" id="PTHR16484">
    <property type="entry name" value="PARTITIONING DEFECTIVE 3 RELATED"/>
    <property type="match status" value="1"/>
</dbReference>
<dbReference type="InterPro" id="IPR052213">
    <property type="entry name" value="PAR3"/>
</dbReference>
<dbReference type="GO" id="GO:0000226">
    <property type="term" value="P:microtubule cytoskeleton organization"/>
    <property type="evidence" value="ECO:0007669"/>
    <property type="project" value="TreeGrafter"/>
</dbReference>
<dbReference type="Gene3D" id="2.30.42.10">
    <property type="match status" value="1"/>
</dbReference>
<evidence type="ECO:0000256" key="1">
    <source>
        <dbReference type="SAM" id="MobiDB-lite"/>
    </source>
</evidence>
<dbReference type="GO" id="GO:0016324">
    <property type="term" value="C:apical plasma membrane"/>
    <property type="evidence" value="ECO:0007669"/>
    <property type="project" value="TreeGrafter"/>
</dbReference>
<sequence length="581" mass="63757">MGKQVACNLQVGGEFLPQVEVYKYLGVLFTSEHLTYGHELWVMPERTRSWIQVAEMSFLRRVAGRSLRDKELCHPGGAWSRAAAPPHREGPVEVAWASVSDDSWTSPWGGVLGMPHWEETPGKTQDTLERLPEDSVTRDSLSAVTFLTSEVQRPPGGLVAGSRALIAAAQKGEPSSLTLSEEGRGHLVYEIPVSDSGSAGLGLSLKGNKSRETGEDLGIFIKSIIHGGAAFKASHISLLTYDQIERKIDRDGRLRVNDQLVAVNGESLLGRSNNDAMETLRRSMSMEGNHRETIQLVILRALENSPTQERRQDGGQSRENPPAQYNHNDASNGVAQPPMVINSIYAHAPGPVSASNGRPGVYYDASDEDDFASHPSDMESDFNPQPKYAQNRAEREPASNPTYQLQHTQRHPKTSMSMDLVADEGNIGGKQPRRPAPKMSSLGPTLGLQKSSSLESLQTAMEEASKSSVPFHRPAGPMVRGRGCNMSFRQAIDKSYDGPSEPEDDYSEDSSGRETPASGSSRQELEDGGKDKKKKTKKKKEKKTKTKKKDDADDPDKKTKKKGFVLLRDIVMLEQVSEGKM</sequence>
<accession>A0AAE0PZ92</accession>
<proteinExistence type="predicted"/>
<name>A0AAE0PZ92_9TELE</name>
<dbReference type="GO" id="GO:0030010">
    <property type="term" value="P:establishment of cell polarity"/>
    <property type="evidence" value="ECO:0007669"/>
    <property type="project" value="TreeGrafter"/>
</dbReference>
<evidence type="ECO:0000313" key="4">
    <source>
        <dbReference type="Proteomes" id="UP001274896"/>
    </source>
</evidence>
<feature type="domain" description="PDZ" evidence="2">
    <location>
        <begin position="188"/>
        <end position="283"/>
    </location>
</feature>
<dbReference type="GO" id="GO:0008104">
    <property type="term" value="P:intracellular protein localization"/>
    <property type="evidence" value="ECO:0007669"/>
    <property type="project" value="TreeGrafter"/>
</dbReference>
<dbReference type="GO" id="GO:0007155">
    <property type="term" value="P:cell adhesion"/>
    <property type="evidence" value="ECO:0007669"/>
    <property type="project" value="TreeGrafter"/>
</dbReference>
<keyword evidence="4" id="KW-1185">Reference proteome</keyword>
<dbReference type="AlphaFoldDB" id="A0AAE0PZ92"/>
<dbReference type="SUPFAM" id="SSF50156">
    <property type="entry name" value="PDZ domain-like"/>
    <property type="match status" value="1"/>
</dbReference>
<dbReference type="InterPro" id="IPR001478">
    <property type="entry name" value="PDZ"/>
</dbReference>
<reference evidence="3" key="1">
    <citation type="submission" date="2023-06" db="EMBL/GenBank/DDBJ databases">
        <title>Male Hemibagrus guttatus genome.</title>
        <authorList>
            <person name="Bian C."/>
        </authorList>
    </citation>
    <scope>NUCLEOTIDE SEQUENCE</scope>
    <source>
        <strain evidence="3">Male_cb2023</strain>
        <tissue evidence="3">Muscle</tissue>
    </source>
</reference>
<evidence type="ECO:0000313" key="3">
    <source>
        <dbReference type="EMBL" id="KAK3510697.1"/>
    </source>
</evidence>
<dbReference type="GO" id="GO:0035091">
    <property type="term" value="F:phosphatidylinositol binding"/>
    <property type="evidence" value="ECO:0007669"/>
    <property type="project" value="TreeGrafter"/>
</dbReference>
<feature type="region of interest" description="Disordered" evidence="1">
    <location>
        <begin position="358"/>
        <end position="568"/>
    </location>
</feature>
<feature type="compositionally biased region" description="Polar residues" evidence="1">
    <location>
        <begin position="314"/>
        <end position="334"/>
    </location>
</feature>
<dbReference type="Proteomes" id="UP001274896">
    <property type="component" value="Unassembled WGS sequence"/>
</dbReference>
<feature type="compositionally biased region" description="Basic and acidic residues" evidence="1">
    <location>
        <begin position="548"/>
        <end position="557"/>
    </location>
</feature>
<feature type="compositionally biased region" description="Polar residues" evidence="1">
    <location>
        <begin position="448"/>
        <end position="459"/>
    </location>
</feature>
<dbReference type="InterPro" id="IPR036034">
    <property type="entry name" value="PDZ_sf"/>
</dbReference>
<feature type="region of interest" description="Disordered" evidence="1">
    <location>
        <begin position="305"/>
        <end position="336"/>
    </location>
</feature>
<dbReference type="GO" id="GO:0005912">
    <property type="term" value="C:adherens junction"/>
    <property type="evidence" value="ECO:0007669"/>
    <property type="project" value="TreeGrafter"/>
</dbReference>
<gene>
    <name evidence="3" type="ORF">QTP70_013701</name>
</gene>
<dbReference type="EMBL" id="JAUCMX010000025">
    <property type="protein sequence ID" value="KAK3510697.1"/>
    <property type="molecule type" value="Genomic_DNA"/>
</dbReference>
<dbReference type="SMART" id="SM00228">
    <property type="entry name" value="PDZ"/>
    <property type="match status" value="1"/>
</dbReference>
<dbReference type="GO" id="GO:0045197">
    <property type="term" value="P:establishment or maintenance of epithelial cell apical/basal polarity"/>
    <property type="evidence" value="ECO:0007669"/>
    <property type="project" value="TreeGrafter"/>
</dbReference>
<dbReference type="GO" id="GO:0005938">
    <property type="term" value="C:cell cortex"/>
    <property type="evidence" value="ECO:0007669"/>
    <property type="project" value="TreeGrafter"/>
</dbReference>
<organism evidence="3 4">
    <name type="scientific">Hemibagrus guttatus</name>
    <dbReference type="NCBI Taxonomy" id="175788"/>
    <lineage>
        <taxon>Eukaryota</taxon>
        <taxon>Metazoa</taxon>
        <taxon>Chordata</taxon>
        <taxon>Craniata</taxon>
        <taxon>Vertebrata</taxon>
        <taxon>Euteleostomi</taxon>
        <taxon>Actinopterygii</taxon>
        <taxon>Neopterygii</taxon>
        <taxon>Teleostei</taxon>
        <taxon>Ostariophysi</taxon>
        <taxon>Siluriformes</taxon>
        <taxon>Bagridae</taxon>
        <taxon>Hemibagrus</taxon>
    </lineage>
</organism>
<evidence type="ECO:0000259" key="2">
    <source>
        <dbReference type="PROSITE" id="PS50106"/>
    </source>
</evidence>
<dbReference type="PROSITE" id="PS50106">
    <property type="entry name" value="PDZ"/>
    <property type="match status" value="1"/>
</dbReference>